<dbReference type="CDD" id="cd08054">
    <property type="entry name" value="gp6"/>
    <property type="match status" value="1"/>
</dbReference>
<dbReference type="Proteomes" id="UP000251431">
    <property type="component" value="Unassembled WGS sequence"/>
</dbReference>
<proteinExistence type="predicted"/>
<evidence type="ECO:0000313" key="2">
    <source>
        <dbReference type="Proteomes" id="UP000251431"/>
    </source>
</evidence>
<dbReference type="Pfam" id="PF05135">
    <property type="entry name" value="Phage_connect_1"/>
    <property type="match status" value="1"/>
</dbReference>
<dbReference type="RefSeq" id="WP_112117267.1">
    <property type="nucleotide sequence ID" value="NZ_UAQE01000001.1"/>
</dbReference>
<dbReference type="InterPro" id="IPR021146">
    <property type="entry name" value="Phage_gp6-like_head-tail"/>
</dbReference>
<dbReference type="InterPro" id="IPR006450">
    <property type="entry name" value="Phage_HK97_gp6-like"/>
</dbReference>
<organism evidence="1 2">
    <name type="scientific">Lysinibacillus capsici</name>
    <dbReference type="NCBI Taxonomy" id="2115968"/>
    <lineage>
        <taxon>Bacteria</taxon>
        <taxon>Bacillati</taxon>
        <taxon>Bacillota</taxon>
        <taxon>Bacilli</taxon>
        <taxon>Bacillales</taxon>
        <taxon>Bacillaceae</taxon>
        <taxon>Lysinibacillus</taxon>
    </lineage>
</organism>
<dbReference type="EMBL" id="UAQE01000001">
    <property type="protein sequence ID" value="SPT99229.1"/>
    <property type="molecule type" value="Genomic_DNA"/>
</dbReference>
<dbReference type="AlphaFoldDB" id="A0A2X0XJZ0"/>
<evidence type="ECO:0000313" key="1">
    <source>
        <dbReference type="EMBL" id="SPT99229.1"/>
    </source>
</evidence>
<name>A0A2X0XJZ0_9BACI</name>
<protein>
    <submittedName>
        <fullName evidence="1">Phage-like protein</fullName>
    </submittedName>
</protein>
<reference evidence="1 2" key="1">
    <citation type="submission" date="2018-06" db="EMBL/GenBank/DDBJ databases">
        <authorList>
            <consortium name="Pathogen Informatics"/>
            <person name="Doyle S."/>
        </authorList>
    </citation>
    <scope>NUCLEOTIDE SEQUENCE [LARGE SCALE GENOMIC DNA]</scope>
    <source>
        <strain evidence="1 2">NCTC7582</strain>
    </source>
</reference>
<gene>
    <name evidence="1" type="ORF">NCTC7582_02135</name>
</gene>
<accession>A0A2X0XJZ0</accession>
<sequence length="108" mass="12194">MSTLLEEFKEYLRVDGNYEDITLNLFLDSAKNSLKNSGVRLPQDLYEVDASGIELYSLHRLAILTLASHYYENRQVASQNAQNIVPFSVQHMILQLKVGDSSESGSIQ</sequence>
<dbReference type="NCBIfam" id="TIGR01560">
    <property type="entry name" value="put_DNA_pack"/>
    <property type="match status" value="1"/>
</dbReference>
<dbReference type="Gene3D" id="1.10.3230.30">
    <property type="entry name" value="Phage gp6-like head-tail connector protein"/>
    <property type="match status" value="1"/>
</dbReference>